<evidence type="ECO:0000313" key="3">
    <source>
        <dbReference type="Proteomes" id="UP000509346"/>
    </source>
</evidence>
<accession>A0A7D5TG49</accession>
<name>A0A7D5TG49_9EURY</name>
<organism evidence="2 3">
    <name type="scientific">Halosimplex pelagicum</name>
    <dbReference type="NCBI Taxonomy" id="869886"/>
    <lineage>
        <taxon>Archaea</taxon>
        <taxon>Methanobacteriati</taxon>
        <taxon>Methanobacteriota</taxon>
        <taxon>Stenosarchaea group</taxon>
        <taxon>Halobacteria</taxon>
        <taxon>Halobacteriales</taxon>
        <taxon>Haloarculaceae</taxon>
        <taxon>Halosimplex</taxon>
    </lineage>
</organism>
<reference evidence="2 3" key="1">
    <citation type="submission" date="2020-07" db="EMBL/GenBank/DDBJ databases">
        <title>Halosimplex litoreum sp. nov. and Halosimplex rubrum sp. nov., isolated from different salt environments.</title>
        <authorList>
            <person name="Cui H."/>
        </authorList>
    </citation>
    <scope>NUCLEOTIDE SEQUENCE [LARGE SCALE GENOMIC DNA]</scope>
    <source>
        <strain evidence="2 3">R2</strain>
    </source>
</reference>
<gene>
    <name evidence="2" type="ORF">HZS54_05765</name>
</gene>
<dbReference type="EMBL" id="CP058909">
    <property type="protein sequence ID" value="QLH81176.1"/>
    <property type="molecule type" value="Genomic_DNA"/>
</dbReference>
<dbReference type="AlphaFoldDB" id="A0A7D5TG49"/>
<feature type="transmembrane region" description="Helical" evidence="1">
    <location>
        <begin position="24"/>
        <end position="57"/>
    </location>
</feature>
<evidence type="ECO:0000313" key="2">
    <source>
        <dbReference type="EMBL" id="QLH81176.1"/>
    </source>
</evidence>
<dbReference type="GeneID" id="56082076"/>
<keyword evidence="3" id="KW-1185">Reference proteome</keyword>
<keyword evidence="1" id="KW-1133">Transmembrane helix</keyword>
<dbReference type="RefSeq" id="WP_179920984.1">
    <property type="nucleotide sequence ID" value="NZ_CP058909.1"/>
</dbReference>
<proteinExistence type="predicted"/>
<evidence type="ECO:0000256" key="1">
    <source>
        <dbReference type="SAM" id="Phobius"/>
    </source>
</evidence>
<keyword evidence="1" id="KW-0812">Transmembrane</keyword>
<protein>
    <submittedName>
        <fullName evidence="2">Uncharacterized protein</fullName>
    </submittedName>
</protein>
<dbReference type="KEGG" id="hpel:HZS54_05765"/>
<dbReference type="Proteomes" id="UP000509346">
    <property type="component" value="Chromosome"/>
</dbReference>
<keyword evidence="1" id="KW-0472">Membrane</keyword>
<sequence>MSQPIHGSAPVSASLASHSVARVVAVSAVVMVAAVAMVAVVAQPALAVAVAVAAAVVRFRRVVTVPVARRAHERLTAERGRPAAK</sequence>